<reference evidence="1 2" key="1">
    <citation type="submission" date="2019-08" db="EMBL/GenBank/DDBJ databases">
        <authorList>
            <person name="Peeters C."/>
        </authorList>
    </citation>
    <scope>NUCLEOTIDE SEQUENCE [LARGE SCALE GENOMIC DNA]</scope>
    <source>
        <strain evidence="1 2">LMG 31115</strain>
    </source>
</reference>
<dbReference type="RefSeq" id="WP_150683007.1">
    <property type="nucleotide sequence ID" value="NZ_CABPSI010000001.1"/>
</dbReference>
<proteinExistence type="predicted"/>
<dbReference type="EMBL" id="CABPSI010000001">
    <property type="protein sequence ID" value="VVD76426.1"/>
    <property type="molecule type" value="Genomic_DNA"/>
</dbReference>
<organism evidence="1 2">
    <name type="scientific">Pandoraea iniqua</name>
    <dbReference type="NCBI Taxonomy" id="2508288"/>
    <lineage>
        <taxon>Bacteria</taxon>
        <taxon>Pseudomonadati</taxon>
        <taxon>Pseudomonadota</taxon>
        <taxon>Betaproteobacteria</taxon>
        <taxon>Burkholderiales</taxon>
        <taxon>Burkholderiaceae</taxon>
        <taxon>Pandoraea</taxon>
    </lineage>
</organism>
<protein>
    <recommendedName>
        <fullName evidence="3">Phosphonate metabolism protein</fullName>
    </recommendedName>
</protein>
<evidence type="ECO:0000313" key="1">
    <source>
        <dbReference type="EMBL" id="VVD76426.1"/>
    </source>
</evidence>
<dbReference type="Pfam" id="PF06299">
    <property type="entry name" value="DUF1045"/>
    <property type="match status" value="1"/>
</dbReference>
<evidence type="ECO:0000313" key="2">
    <source>
        <dbReference type="Proteomes" id="UP000333828"/>
    </source>
</evidence>
<evidence type="ECO:0008006" key="3">
    <source>
        <dbReference type="Google" id="ProtNLM"/>
    </source>
</evidence>
<gene>
    <name evidence="1" type="ORF">PIN31115_00885</name>
</gene>
<dbReference type="AlphaFoldDB" id="A0A5E4SKN4"/>
<dbReference type="Proteomes" id="UP000333828">
    <property type="component" value="Unassembled WGS sequence"/>
</dbReference>
<keyword evidence="2" id="KW-1185">Reference proteome</keyword>
<name>A0A5E4SKN4_9BURK</name>
<accession>A0A5E4SKN4</accession>
<dbReference type="InterPro" id="IPR009389">
    <property type="entry name" value="DUF1045"/>
</dbReference>
<sequence>MSEVFASVGDPLPDAHHRRAALASLDLAVARFAVYYVPPAGACWWNEGSRWLGRDAITGRQLNAPHVPGLSRALADLTVDARRYGLHGTLKAPMRLAPGVKPDDLYTIARQVAARHTPFDLPLTIDVVDTDNGKRPGFVALRPKTNVAGVPGVISAAGAAAAKQIDALAFDCVEAFDGLRALPTEAELARRLAQPLTTRQRELLARWGYPYVFDEFRFHVTLTDRVGAADATAMTDWWRPRVQALGPMRVDGLALFVQPTPEVPFVIAERFTFGQNPTASAADQAGGAA</sequence>